<protein>
    <submittedName>
        <fullName evidence="1">Uncharacterized protein</fullName>
    </submittedName>
</protein>
<sequence>MWLTEIMEDANVVIETMGVGVDGDDALVSPLADRWCLYGGRLMVQVEGAAVHAITSVLEAIVSEACYHAAADLQQSFMGITSAGFVRFLWKCEARMSAALRTMIKRWKRNLVSEDDEEDMVFGIDADVNDEDSE</sequence>
<accession>A0A5N6P675</accession>
<evidence type="ECO:0000313" key="1">
    <source>
        <dbReference type="EMBL" id="KAD5960510.1"/>
    </source>
</evidence>
<comment type="caution">
    <text evidence="1">The sequence shown here is derived from an EMBL/GenBank/DDBJ whole genome shotgun (WGS) entry which is preliminary data.</text>
</comment>
<proteinExistence type="predicted"/>
<reference evidence="1 2" key="1">
    <citation type="submission" date="2019-05" db="EMBL/GenBank/DDBJ databases">
        <title>Mikania micrantha, genome provides insights into the molecular mechanism of rapid growth.</title>
        <authorList>
            <person name="Liu B."/>
        </authorList>
    </citation>
    <scope>NUCLEOTIDE SEQUENCE [LARGE SCALE GENOMIC DNA]</scope>
    <source>
        <strain evidence="1">NLD-2019</strain>
        <tissue evidence="1">Leaf</tissue>
    </source>
</reference>
<dbReference type="AlphaFoldDB" id="A0A5N6P675"/>
<name>A0A5N6P675_9ASTR</name>
<evidence type="ECO:0000313" key="2">
    <source>
        <dbReference type="Proteomes" id="UP000326396"/>
    </source>
</evidence>
<dbReference type="Proteomes" id="UP000326396">
    <property type="component" value="Linkage Group LG14"/>
</dbReference>
<keyword evidence="2" id="KW-1185">Reference proteome</keyword>
<dbReference type="EMBL" id="SZYD01000006">
    <property type="protein sequence ID" value="KAD5960510.1"/>
    <property type="molecule type" value="Genomic_DNA"/>
</dbReference>
<organism evidence="1 2">
    <name type="scientific">Mikania micrantha</name>
    <name type="common">bitter vine</name>
    <dbReference type="NCBI Taxonomy" id="192012"/>
    <lineage>
        <taxon>Eukaryota</taxon>
        <taxon>Viridiplantae</taxon>
        <taxon>Streptophyta</taxon>
        <taxon>Embryophyta</taxon>
        <taxon>Tracheophyta</taxon>
        <taxon>Spermatophyta</taxon>
        <taxon>Magnoliopsida</taxon>
        <taxon>eudicotyledons</taxon>
        <taxon>Gunneridae</taxon>
        <taxon>Pentapetalae</taxon>
        <taxon>asterids</taxon>
        <taxon>campanulids</taxon>
        <taxon>Asterales</taxon>
        <taxon>Asteraceae</taxon>
        <taxon>Asteroideae</taxon>
        <taxon>Heliantheae alliance</taxon>
        <taxon>Eupatorieae</taxon>
        <taxon>Mikania</taxon>
    </lineage>
</organism>
<gene>
    <name evidence="1" type="ORF">E3N88_11982</name>
</gene>